<protein>
    <submittedName>
        <fullName evidence="2">Uncharacterized protein</fullName>
    </submittedName>
</protein>
<name>A0A7C8YT44_OPUST</name>
<dbReference type="PANTHER" id="PTHR37731:SF1">
    <property type="entry name" value="PEPTIDE TRANSPORTER FAMILY PROTEIN"/>
    <property type="match status" value="1"/>
</dbReference>
<reference evidence="2" key="2">
    <citation type="submission" date="2020-07" db="EMBL/GenBank/DDBJ databases">
        <authorList>
            <person name="Vera ALvarez R."/>
            <person name="Arias-Moreno D.M."/>
            <person name="Jimenez-Jacinto V."/>
            <person name="Jimenez-Bremont J.F."/>
            <person name="Swaminathan K."/>
            <person name="Moose S.P."/>
            <person name="Guerrero-Gonzalez M.L."/>
            <person name="Marino-Ramirez L."/>
            <person name="Landsman D."/>
            <person name="Rodriguez-Kessler M."/>
            <person name="Delgado-Sanchez P."/>
        </authorList>
    </citation>
    <scope>NUCLEOTIDE SEQUENCE</scope>
    <source>
        <tissue evidence="2">Cladode</tissue>
    </source>
</reference>
<dbReference type="AlphaFoldDB" id="A0A7C8YT44"/>
<proteinExistence type="predicted"/>
<organism evidence="2">
    <name type="scientific">Opuntia streptacantha</name>
    <name type="common">Prickly pear cactus</name>
    <name type="synonym">Opuntia cardona</name>
    <dbReference type="NCBI Taxonomy" id="393608"/>
    <lineage>
        <taxon>Eukaryota</taxon>
        <taxon>Viridiplantae</taxon>
        <taxon>Streptophyta</taxon>
        <taxon>Embryophyta</taxon>
        <taxon>Tracheophyta</taxon>
        <taxon>Spermatophyta</taxon>
        <taxon>Magnoliopsida</taxon>
        <taxon>eudicotyledons</taxon>
        <taxon>Gunneridae</taxon>
        <taxon>Pentapetalae</taxon>
        <taxon>Caryophyllales</taxon>
        <taxon>Cactineae</taxon>
        <taxon>Cactaceae</taxon>
        <taxon>Opuntioideae</taxon>
        <taxon>Opuntia</taxon>
    </lineage>
</organism>
<reference evidence="2" key="1">
    <citation type="journal article" date="2013" name="J. Plant Res.">
        <title>Effect of fungi and light on seed germination of three Opuntia species from semiarid lands of central Mexico.</title>
        <authorList>
            <person name="Delgado-Sanchez P."/>
            <person name="Jimenez-Bremont J.F."/>
            <person name="Guerrero-Gonzalez Mde L."/>
            <person name="Flores J."/>
        </authorList>
    </citation>
    <scope>NUCLEOTIDE SEQUENCE</scope>
    <source>
        <tissue evidence="2">Cladode</tissue>
    </source>
</reference>
<dbReference type="EMBL" id="GISG01053713">
    <property type="protein sequence ID" value="MBA4625897.1"/>
    <property type="molecule type" value="Transcribed_RNA"/>
</dbReference>
<feature type="region of interest" description="Disordered" evidence="1">
    <location>
        <begin position="63"/>
        <end position="86"/>
    </location>
</feature>
<dbReference type="PANTHER" id="PTHR37731">
    <property type="entry name" value="PEPTIDE TRANSPORTER FAMILY PROTEIN"/>
    <property type="match status" value="1"/>
</dbReference>
<sequence length="308" mass="34417">MASFPIDDDDKDLDDAALWAVIDSAAAAAASSRTTSTAASAVTNNVAFRKPLTLRCTNVRSSPQVFLPPSPSPPSSHQKFPQTPRHYSLNSSIRVPRDNRADWDECHRPQKVSRSCLSESSPEMVVVKRLPSTPVFSSPENGKFSVKDLSPFQENNSPQVDYQDKEKFTHCLSGRFPTVSLFKDYQDAALAILEKSDYTMISGSPFIKKSGWRKIAFYFNISFEIKDKTIEFDDNRNVQRAEFVIRAYMQGGRFSDGWGSCERREKKFNKPNNDIPSTAETRAKNKACQDLLGIGAYRSGAGHSHSSR</sequence>
<evidence type="ECO:0000256" key="1">
    <source>
        <dbReference type="SAM" id="MobiDB-lite"/>
    </source>
</evidence>
<accession>A0A7C8YT44</accession>
<evidence type="ECO:0000313" key="2">
    <source>
        <dbReference type="EMBL" id="MBA4625897.1"/>
    </source>
</evidence>